<gene>
    <name evidence="1" type="ORF">POCTA_138.1.T0280044</name>
</gene>
<evidence type="ECO:0000313" key="2">
    <source>
        <dbReference type="Proteomes" id="UP000683925"/>
    </source>
</evidence>
<dbReference type="AlphaFoldDB" id="A0A8S1TNT6"/>
<evidence type="ECO:0000313" key="1">
    <source>
        <dbReference type="EMBL" id="CAD8153518.1"/>
    </source>
</evidence>
<protein>
    <submittedName>
        <fullName evidence="1">Uncharacterized protein</fullName>
    </submittedName>
</protein>
<accession>A0A8S1TNT6</accession>
<reference evidence="1" key="1">
    <citation type="submission" date="2021-01" db="EMBL/GenBank/DDBJ databases">
        <authorList>
            <consortium name="Genoscope - CEA"/>
            <person name="William W."/>
        </authorList>
    </citation>
    <scope>NUCLEOTIDE SEQUENCE</scope>
</reference>
<comment type="caution">
    <text evidence="1">The sequence shown here is derived from an EMBL/GenBank/DDBJ whole genome shotgun (WGS) entry which is preliminary data.</text>
</comment>
<proteinExistence type="predicted"/>
<keyword evidence="2" id="KW-1185">Reference proteome</keyword>
<organism evidence="1 2">
    <name type="scientific">Paramecium octaurelia</name>
    <dbReference type="NCBI Taxonomy" id="43137"/>
    <lineage>
        <taxon>Eukaryota</taxon>
        <taxon>Sar</taxon>
        <taxon>Alveolata</taxon>
        <taxon>Ciliophora</taxon>
        <taxon>Intramacronucleata</taxon>
        <taxon>Oligohymenophorea</taxon>
        <taxon>Peniculida</taxon>
        <taxon>Parameciidae</taxon>
        <taxon>Paramecium</taxon>
    </lineage>
</organism>
<dbReference type="EMBL" id="CAJJDP010000028">
    <property type="protein sequence ID" value="CAD8153518.1"/>
    <property type="molecule type" value="Genomic_DNA"/>
</dbReference>
<name>A0A8S1TNT6_PAROT</name>
<sequence length="122" mass="14143">MLFKHFTPLKIISNINRKQYHSVISIIQCSSNSKGIYLINVVKKICSCLNNINVELFGLSIIFYQREKSYQVAQILKIAAVRLSLIKQNMKKALSLQEMRDILLVIFPVFQNNGYLRNIQHS</sequence>
<dbReference type="Proteomes" id="UP000683925">
    <property type="component" value="Unassembled WGS sequence"/>
</dbReference>